<dbReference type="GO" id="GO:0140662">
    <property type="term" value="F:ATP-dependent protein folding chaperone"/>
    <property type="evidence" value="ECO:0007669"/>
    <property type="project" value="InterPro"/>
</dbReference>
<dbReference type="InterPro" id="IPR029047">
    <property type="entry name" value="HSP70_peptide-bd_sf"/>
</dbReference>
<dbReference type="AlphaFoldDB" id="A0A9P8PZQ2"/>
<proteinExistence type="inferred from homology"/>
<accession>A0A9P8PZQ2</accession>
<keyword evidence="6" id="KW-1185">Reference proteome</keyword>
<evidence type="ECO:0000256" key="2">
    <source>
        <dbReference type="ARBA" id="ARBA00022741"/>
    </source>
</evidence>
<reference evidence="5" key="2">
    <citation type="submission" date="2021-01" db="EMBL/GenBank/DDBJ databases">
        <authorList>
            <person name="Schikora-Tamarit M.A."/>
        </authorList>
    </citation>
    <scope>NUCLEOTIDE SEQUENCE</scope>
    <source>
        <strain evidence="5">CBS2887</strain>
    </source>
</reference>
<sequence length="540" mass="57875">MTVIGISFGNTTSSIAHLAKDGIEVIANPDGERAIPSSLSYIAEDEYHGGQSLAHLVRNPNNVIINFRDSIGQSFDKLDLTLTDRAAKTTQLESGDIGFKIQTSEGESKQISVNEATVRHLENLKHAAVDYLGQQITGVVIAIPTDFTASQKEQLVAASEKAGLQVLQLISEPSAALLAHASIDDKLAEDKTYVVADFGGVRSDAAVISVRGGILTVLATAHDFSLNGDNLDAALADHIAAEFKKKYQTNAKSNPRSIAKLKEASVLARKTLSNVSSATISIEALADGIDFHSSINRLRFEVTCRSVLSQFPAFVESVVKKANLDVLDIDEVLLVGGLSNTPKLASNIADLFPESTVIAAPSLDTKFKNPEELVARGAALQASLLESFSAEEIAESLQPVILNTQHISKAIGLVDAAGQFVTVLKSETTYPIKKSLKLAAPKGQDILITVVEGEHSIKETVIEPTPVSDDEDDEYSDEEPEVVREKIYVPGSKLAELALRDNQSEEVEVTFSINKDGVLSVTAREVKPGCVAFKGEIQHN</sequence>
<comment type="similarity">
    <text evidence="1 4">Belongs to the heat shock protein 70 family.</text>
</comment>
<gene>
    <name evidence="5" type="ORF">WICPIJ_007725</name>
</gene>
<dbReference type="EMBL" id="JAEUBG010004470">
    <property type="protein sequence ID" value="KAH3681323.1"/>
    <property type="molecule type" value="Genomic_DNA"/>
</dbReference>
<evidence type="ECO:0000256" key="1">
    <source>
        <dbReference type="ARBA" id="ARBA00007381"/>
    </source>
</evidence>
<dbReference type="OrthoDB" id="29851at2759"/>
<keyword evidence="3 4" id="KW-0067">ATP-binding</keyword>
<organism evidence="5 6">
    <name type="scientific">Wickerhamomyces pijperi</name>
    <name type="common">Yeast</name>
    <name type="synonym">Pichia pijperi</name>
    <dbReference type="NCBI Taxonomy" id="599730"/>
    <lineage>
        <taxon>Eukaryota</taxon>
        <taxon>Fungi</taxon>
        <taxon>Dikarya</taxon>
        <taxon>Ascomycota</taxon>
        <taxon>Saccharomycotina</taxon>
        <taxon>Saccharomycetes</taxon>
        <taxon>Phaffomycetales</taxon>
        <taxon>Wickerhamomycetaceae</taxon>
        <taxon>Wickerhamomyces</taxon>
    </lineage>
</organism>
<dbReference type="InterPro" id="IPR013126">
    <property type="entry name" value="Hsp_70_fam"/>
</dbReference>
<evidence type="ECO:0008006" key="7">
    <source>
        <dbReference type="Google" id="ProtNLM"/>
    </source>
</evidence>
<evidence type="ECO:0000256" key="3">
    <source>
        <dbReference type="ARBA" id="ARBA00022840"/>
    </source>
</evidence>
<comment type="caution">
    <text evidence="5">The sequence shown here is derived from an EMBL/GenBank/DDBJ whole genome shotgun (WGS) entry which is preliminary data.</text>
</comment>
<dbReference type="GO" id="GO:0005524">
    <property type="term" value="F:ATP binding"/>
    <property type="evidence" value="ECO:0007669"/>
    <property type="project" value="UniProtKB-KW"/>
</dbReference>
<dbReference type="SUPFAM" id="SSF100920">
    <property type="entry name" value="Heat shock protein 70kD (HSP70), peptide-binding domain"/>
    <property type="match status" value="1"/>
</dbReference>
<dbReference type="Gene3D" id="3.90.640.10">
    <property type="entry name" value="Actin, Chain A, domain 4"/>
    <property type="match status" value="1"/>
</dbReference>
<dbReference type="SUPFAM" id="SSF53067">
    <property type="entry name" value="Actin-like ATPase domain"/>
    <property type="match status" value="2"/>
</dbReference>
<name>A0A9P8PZQ2_WICPI</name>
<dbReference type="PRINTS" id="PR00301">
    <property type="entry name" value="HEATSHOCK70"/>
</dbReference>
<dbReference type="Gene3D" id="3.30.30.30">
    <property type="match status" value="1"/>
</dbReference>
<dbReference type="Gene3D" id="2.60.34.10">
    <property type="entry name" value="Substrate Binding Domain Of DNAk, Chain A, domain 1"/>
    <property type="match status" value="1"/>
</dbReference>
<protein>
    <recommendedName>
        <fullName evidence="7">Ribosome-associated complex subunit SSZ1</fullName>
    </recommendedName>
</protein>
<keyword evidence="2 4" id="KW-0547">Nucleotide-binding</keyword>
<dbReference type="Proteomes" id="UP000774326">
    <property type="component" value="Unassembled WGS sequence"/>
</dbReference>
<dbReference type="Gene3D" id="3.30.420.40">
    <property type="match status" value="2"/>
</dbReference>
<evidence type="ECO:0000256" key="4">
    <source>
        <dbReference type="RuleBase" id="RU003322"/>
    </source>
</evidence>
<dbReference type="Pfam" id="PF00012">
    <property type="entry name" value="HSP70"/>
    <property type="match status" value="1"/>
</dbReference>
<reference evidence="5" key="1">
    <citation type="journal article" date="2021" name="Open Biol.">
        <title>Shared evolutionary footprints suggest mitochondrial oxidative damage underlies multiple complex I losses in fungi.</title>
        <authorList>
            <person name="Schikora-Tamarit M.A."/>
            <person name="Marcet-Houben M."/>
            <person name="Nosek J."/>
            <person name="Gabaldon T."/>
        </authorList>
    </citation>
    <scope>NUCLEOTIDE SEQUENCE</scope>
    <source>
        <strain evidence="5">CBS2887</strain>
    </source>
</reference>
<dbReference type="PANTHER" id="PTHR19375">
    <property type="entry name" value="HEAT SHOCK PROTEIN 70KDA"/>
    <property type="match status" value="1"/>
</dbReference>
<evidence type="ECO:0000313" key="5">
    <source>
        <dbReference type="EMBL" id="KAH3681323.1"/>
    </source>
</evidence>
<dbReference type="InterPro" id="IPR043129">
    <property type="entry name" value="ATPase_NBD"/>
</dbReference>
<dbReference type="FunFam" id="3.90.640.10:FF:000010">
    <property type="entry name" value="heat shock 70 kDa protein 14"/>
    <property type="match status" value="1"/>
</dbReference>
<evidence type="ECO:0000313" key="6">
    <source>
        <dbReference type="Proteomes" id="UP000774326"/>
    </source>
</evidence>